<proteinExistence type="predicted"/>
<reference evidence="2 3" key="1">
    <citation type="submission" date="2018-12" db="EMBL/GenBank/DDBJ databases">
        <authorList>
            <person name="Feng G."/>
            <person name="Zhu H."/>
        </authorList>
    </citation>
    <scope>NUCLEOTIDE SEQUENCE [LARGE SCALE GENOMIC DNA]</scope>
    <source>
        <strain evidence="2 3">KCTC 12533</strain>
    </source>
</reference>
<dbReference type="RefSeq" id="WP_125423916.1">
    <property type="nucleotide sequence ID" value="NZ_RWIT01000015.1"/>
</dbReference>
<evidence type="ECO:0000313" key="3">
    <source>
        <dbReference type="Proteomes" id="UP000273500"/>
    </source>
</evidence>
<feature type="signal peptide" evidence="1">
    <location>
        <begin position="1"/>
        <end position="22"/>
    </location>
</feature>
<evidence type="ECO:0000313" key="2">
    <source>
        <dbReference type="EMBL" id="RSK45256.1"/>
    </source>
</evidence>
<keyword evidence="1" id="KW-0732">Signal</keyword>
<sequence length="123" mass="13693">MKKLTIPLVMAVLALASHRLLAAPGPGTRDLQARAVAMTRSLSQHIHLNEGQYVQVKALNLRLLQELLSARALFLHDAEMQNRAIVDAQQQYESDLASLLQPNQLALYQRNRASMTALSEVPR</sequence>
<gene>
    <name evidence="2" type="ORF">EI291_19280</name>
</gene>
<dbReference type="Proteomes" id="UP000273500">
    <property type="component" value="Unassembled WGS sequence"/>
</dbReference>
<feature type="chain" id="PRO_5018726310" evidence="1">
    <location>
        <begin position="23"/>
        <end position="123"/>
    </location>
</feature>
<protein>
    <submittedName>
        <fullName evidence="2">Uncharacterized protein</fullName>
    </submittedName>
</protein>
<organism evidence="2 3">
    <name type="scientific">Hymenobacter rigui</name>
    <dbReference type="NCBI Taxonomy" id="334424"/>
    <lineage>
        <taxon>Bacteria</taxon>
        <taxon>Pseudomonadati</taxon>
        <taxon>Bacteroidota</taxon>
        <taxon>Cytophagia</taxon>
        <taxon>Cytophagales</taxon>
        <taxon>Hymenobacteraceae</taxon>
        <taxon>Hymenobacter</taxon>
    </lineage>
</organism>
<keyword evidence="3" id="KW-1185">Reference proteome</keyword>
<comment type="caution">
    <text evidence="2">The sequence shown here is derived from an EMBL/GenBank/DDBJ whole genome shotgun (WGS) entry which is preliminary data.</text>
</comment>
<name>A0A3R9NX06_9BACT</name>
<dbReference type="OrthoDB" id="882497at2"/>
<dbReference type="EMBL" id="RWIT01000015">
    <property type="protein sequence ID" value="RSK45256.1"/>
    <property type="molecule type" value="Genomic_DNA"/>
</dbReference>
<accession>A0A3R9NX06</accession>
<evidence type="ECO:0000256" key="1">
    <source>
        <dbReference type="SAM" id="SignalP"/>
    </source>
</evidence>
<dbReference type="AlphaFoldDB" id="A0A3R9NX06"/>